<organism evidence="1">
    <name type="scientific">marine sediment metagenome</name>
    <dbReference type="NCBI Taxonomy" id="412755"/>
    <lineage>
        <taxon>unclassified sequences</taxon>
        <taxon>metagenomes</taxon>
        <taxon>ecological metagenomes</taxon>
    </lineage>
</organism>
<dbReference type="EMBL" id="LAZR01023215">
    <property type="protein sequence ID" value="KKL79290.1"/>
    <property type="molecule type" value="Genomic_DNA"/>
</dbReference>
<accession>A0A0F9HC94</accession>
<comment type="caution">
    <text evidence="1">The sequence shown here is derived from an EMBL/GenBank/DDBJ whole genome shotgun (WGS) entry which is preliminary data.</text>
</comment>
<feature type="non-terminal residue" evidence="1">
    <location>
        <position position="1"/>
    </location>
</feature>
<name>A0A0F9HC94_9ZZZZ</name>
<protein>
    <submittedName>
        <fullName evidence="1">Uncharacterized protein</fullName>
    </submittedName>
</protein>
<sequence length="76" mass="8787">MPTNTPLVKNLNYPQYMRMLLNGKDSLEERFAEIDARLIRKEVAKLSVNSDKVLPRIKKLIRQTDFPEQLVAIFAG</sequence>
<evidence type="ECO:0000313" key="1">
    <source>
        <dbReference type="EMBL" id="KKL79290.1"/>
    </source>
</evidence>
<reference evidence="1" key="1">
    <citation type="journal article" date="2015" name="Nature">
        <title>Complex archaea that bridge the gap between prokaryotes and eukaryotes.</title>
        <authorList>
            <person name="Spang A."/>
            <person name="Saw J.H."/>
            <person name="Jorgensen S.L."/>
            <person name="Zaremba-Niedzwiedzka K."/>
            <person name="Martijn J."/>
            <person name="Lind A.E."/>
            <person name="van Eijk R."/>
            <person name="Schleper C."/>
            <person name="Guy L."/>
            <person name="Ettema T.J."/>
        </authorList>
    </citation>
    <scope>NUCLEOTIDE SEQUENCE</scope>
</reference>
<gene>
    <name evidence="1" type="ORF">LCGC14_2016340</name>
</gene>
<dbReference type="AlphaFoldDB" id="A0A0F9HC94"/>
<proteinExistence type="predicted"/>